<dbReference type="InterPro" id="IPR020845">
    <property type="entry name" value="AMP-binding_CS"/>
</dbReference>
<accession>A0A7K0K2W8</accession>
<dbReference type="Proteomes" id="UP000442535">
    <property type="component" value="Unassembled WGS sequence"/>
</dbReference>
<sequence length="597" mass="66384">MTEPVDLRGLAPAAGIQLPRYVHTPPENESELTKRMRELYDPKVPHQIPVTDELLIDMLRQISNKYPRRIALDFFGATTTYRELVERVQRTAAMLRAQGVEKGDRVSIVAPNCPQFIYVLYACLQLGAVCVLHNPLATPIELKWQFENAEPKIVFMWQKAAAAATPIVEEVGASLISIDMSRALPNHLRLALKLPVKAAREMREQMCDPEAHEIPDFDKLLAHYRPFNRITRVDPDIPAMLLHTGGTTGKPKAVILTNRNLITNLKANAVWVTKLREGKETWFCVLPFFHAYGLTLSLNGNLAMGGTAVLFPKFDVKAILKAQKRRRGTFIVGVPPIFDRLAKAAEKDPKVDLTSFSYAISGAMPLTEEVAQRWEKTTGGYIIEGYGMTETSPTVLGSPMSPQRRLGYMGIVFPSIQVRVIDPETFGDVTPGEIGELVVKGPGCSPGYWRDQVETNVLFTPDGWLRTGDLVEENEGFLKMSDRRKELIIISGFNVYPSVVEAAIASMPQVQEVAAVGIPDQKDPARGEQVHAAIVLKSGASLDLEKVRAWVADTLPRYAMPRSVSFPDSLEKNQLGKIQRRKVRESVVSRLSEGVQI</sequence>
<keyword evidence="4" id="KW-1185">Reference proteome</keyword>
<protein>
    <submittedName>
        <fullName evidence="3">AMP-binding protein</fullName>
    </submittedName>
</protein>
<dbReference type="Pfam" id="PF00501">
    <property type="entry name" value="AMP-binding"/>
    <property type="match status" value="1"/>
</dbReference>
<proteinExistence type="predicted"/>
<dbReference type="Gene3D" id="3.40.50.12780">
    <property type="entry name" value="N-terminal domain of ligase-like"/>
    <property type="match status" value="1"/>
</dbReference>
<dbReference type="InterPro" id="IPR025110">
    <property type="entry name" value="AMP-bd_C"/>
</dbReference>
<feature type="domain" description="AMP-dependent synthetase/ligase" evidence="1">
    <location>
        <begin position="62"/>
        <end position="449"/>
    </location>
</feature>
<dbReference type="InterPro" id="IPR000873">
    <property type="entry name" value="AMP-dep_synth/lig_dom"/>
</dbReference>
<evidence type="ECO:0000313" key="4">
    <source>
        <dbReference type="Proteomes" id="UP000442535"/>
    </source>
</evidence>
<dbReference type="GO" id="GO:0016405">
    <property type="term" value="F:CoA-ligase activity"/>
    <property type="evidence" value="ECO:0007669"/>
    <property type="project" value="TreeGrafter"/>
</dbReference>
<dbReference type="InterPro" id="IPR042099">
    <property type="entry name" value="ANL_N_sf"/>
</dbReference>
<evidence type="ECO:0000313" key="3">
    <source>
        <dbReference type="EMBL" id="MST49831.1"/>
    </source>
</evidence>
<comment type="caution">
    <text evidence="3">The sequence shown here is derived from an EMBL/GenBank/DDBJ whole genome shotgun (WGS) entry which is preliminary data.</text>
</comment>
<dbReference type="Pfam" id="PF13193">
    <property type="entry name" value="AMP-binding_C"/>
    <property type="match status" value="1"/>
</dbReference>
<dbReference type="EMBL" id="VUMY01000009">
    <property type="protein sequence ID" value="MST49831.1"/>
    <property type="molecule type" value="Genomic_DNA"/>
</dbReference>
<dbReference type="RefSeq" id="WP_154544918.1">
    <property type="nucleotide sequence ID" value="NZ_VUMY01000009.1"/>
</dbReference>
<reference evidence="3 4" key="1">
    <citation type="submission" date="2019-08" db="EMBL/GenBank/DDBJ databases">
        <title>In-depth cultivation of the pig gut microbiome towards novel bacterial diversity and tailored functional studies.</title>
        <authorList>
            <person name="Wylensek D."/>
            <person name="Hitch T.C.A."/>
            <person name="Clavel T."/>
        </authorList>
    </citation>
    <scope>NUCLEOTIDE SEQUENCE [LARGE SCALE GENOMIC DNA]</scope>
    <source>
        <strain evidence="3 4">RF-GAM-744-WT-7</strain>
    </source>
</reference>
<dbReference type="Gene3D" id="3.30.300.30">
    <property type="match status" value="1"/>
</dbReference>
<dbReference type="PROSITE" id="PS00455">
    <property type="entry name" value="AMP_BINDING"/>
    <property type="match status" value="1"/>
</dbReference>
<dbReference type="AlphaFoldDB" id="A0A7K0K2W8"/>
<gene>
    <name evidence="3" type="ORF">FYJ63_06230</name>
</gene>
<dbReference type="SUPFAM" id="SSF56801">
    <property type="entry name" value="Acetyl-CoA synthetase-like"/>
    <property type="match status" value="1"/>
</dbReference>
<feature type="domain" description="AMP-binding enzyme C-terminal" evidence="2">
    <location>
        <begin position="500"/>
        <end position="577"/>
    </location>
</feature>
<dbReference type="InterPro" id="IPR045851">
    <property type="entry name" value="AMP-bd_C_sf"/>
</dbReference>
<evidence type="ECO:0000259" key="2">
    <source>
        <dbReference type="Pfam" id="PF13193"/>
    </source>
</evidence>
<name>A0A7K0K2W8_9ACTO</name>
<evidence type="ECO:0000259" key="1">
    <source>
        <dbReference type="Pfam" id="PF00501"/>
    </source>
</evidence>
<organism evidence="3 4">
    <name type="scientific">Mobiluncus porci</name>
    <dbReference type="NCBI Taxonomy" id="2652278"/>
    <lineage>
        <taxon>Bacteria</taxon>
        <taxon>Bacillati</taxon>
        <taxon>Actinomycetota</taxon>
        <taxon>Actinomycetes</taxon>
        <taxon>Actinomycetales</taxon>
        <taxon>Actinomycetaceae</taxon>
        <taxon>Mobiluncus</taxon>
    </lineage>
</organism>
<dbReference type="PANTHER" id="PTHR24096">
    <property type="entry name" value="LONG-CHAIN-FATTY-ACID--COA LIGASE"/>
    <property type="match status" value="1"/>
</dbReference>